<evidence type="ECO:0000259" key="5">
    <source>
        <dbReference type="PROSITE" id="PS51007"/>
    </source>
</evidence>
<gene>
    <name evidence="6" type="ORF">Amme_014_009</name>
</gene>
<keyword evidence="3 4" id="KW-0408">Iron</keyword>
<reference evidence="7" key="1">
    <citation type="journal article" date="2014" name="FEMS Microbiol. Lett.">
        <title>Draft Genomic DNA Sequence of the Facultatively Methylotrophic Bacterium Acidomonas methanolica type strain MB58.</title>
        <authorList>
            <person name="Higashiura N."/>
            <person name="Hadano H."/>
            <person name="Hirakawa H."/>
            <person name="Matsutani M."/>
            <person name="Takabe S."/>
            <person name="Matsushita K."/>
            <person name="Azuma Y."/>
        </authorList>
    </citation>
    <scope>NUCLEOTIDE SEQUENCE [LARGE SCALE GENOMIC DNA]</scope>
    <source>
        <strain evidence="7">MB58</strain>
    </source>
</reference>
<dbReference type="Gene3D" id="1.10.760.10">
    <property type="entry name" value="Cytochrome c-like domain"/>
    <property type="match status" value="1"/>
</dbReference>
<feature type="domain" description="Cytochrome c" evidence="5">
    <location>
        <begin position="69"/>
        <end position="154"/>
    </location>
</feature>
<comment type="caution">
    <text evidence="6">The sequence shown here is derived from an EMBL/GenBank/DDBJ whole genome shotgun (WGS) entry which is preliminary data.</text>
</comment>
<dbReference type="GO" id="GO:0020037">
    <property type="term" value="F:heme binding"/>
    <property type="evidence" value="ECO:0007669"/>
    <property type="project" value="InterPro"/>
</dbReference>
<dbReference type="AlphaFoldDB" id="A0A023D300"/>
<dbReference type="GO" id="GO:0009055">
    <property type="term" value="F:electron transfer activity"/>
    <property type="evidence" value="ECO:0007669"/>
    <property type="project" value="InterPro"/>
</dbReference>
<evidence type="ECO:0000313" key="6">
    <source>
        <dbReference type="EMBL" id="GAJ28130.1"/>
    </source>
</evidence>
<dbReference type="Proteomes" id="UP000019760">
    <property type="component" value="Unassembled WGS sequence"/>
</dbReference>
<keyword evidence="2 4" id="KW-0479">Metal-binding</keyword>
<dbReference type="Pfam" id="PF13442">
    <property type="entry name" value="Cytochrome_CBB3"/>
    <property type="match status" value="1"/>
</dbReference>
<protein>
    <submittedName>
        <fullName evidence="6">Cytochrome c</fullName>
    </submittedName>
</protein>
<accession>A0A023D300</accession>
<dbReference type="RefSeq" id="WP_023979779.1">
    <property type="nucleotide sequence ID" value="NZ_BAND01000014.1"/>
</dbReference>
<dbReference type="OrthoDB" id="9808603at2"/>
<evidence type="ECO:0000256" key="3">
    <source>
        <dbReference type="ARBA" id="ARBA00023004"/>
    </source>
</evidence>
<organism evidence="6 7">
    <name type="scientific">Acidomonas methanolica NBRC 104435</name>
    <dbReference type="NCBI Taxonomy" id="1231351"/>
    <lineage>
        <taxon>Bacteria</taxon>
        <taxon>Pseudomonadati</taxon>
        <taxon>Pseudomonadota</taxon>
        <taxon>Alphaproteobacteria</taxon>
        <taxon>Acetobacterales</taxon>
        <taxon>Acetobacteraceae</taxon>
        <taxon>Acidomonas</taxon>
    </lineage>
</organism>
<evidence type="ECO:0000256" key="4">
    <source>
        <dbReference type="PROSITE-ProRule" id="PRU00433"/>
    </source>
</evidence>
<sequence>MKRLAWSLAGILLVGIGAGTAVVFGGLYDVGATSPHWRLTYRVLETARFHSIRHHAEGITTPVDLETQARLVGGASHFSTHCASCHSAPGVEAEDMAEGMYPKPPVLNDVAQRYTQGELFWILKHGIKMSGMPSWADHGDDDLWNIVAFLKKLPGMNSSDYQALVAQAGAAGGHHMHHDMDMPMPRQ</sequence>
<keyword evidence="7" id="KW-1185">Reference proteome</keyword>
<dbReference type="InterPro" id="IPR036909">
    <property type="entry name" value="Cyt_c-like_dom_sf"/>
</dbReference>
<dbReference type="EMBL" id="BAND01000014">
    <property type="protein sequence ID" value="GAJ28130.1"/>
    <property type="molecule type" value="Genomic_DNA"/>
</dbReference>
<evidence type="ECO:0000256" key="2">
    <source>
        <dbReference type="ARBA" id="ARBA00022723"/>
    </source>
</evidence>
<name>A0A023D300_ACIMT</name>
<dbReference type="PROSITE" id="PS51007">
    <property type="entry name" value="CYTC"/>
    <property type="match status" value="1"/>
</dbReference>
<dbReference type="GO" id="GO:0046872">
    <property type="term" value="F:metal ion binding"/>
    <property type="evidence" value="ECO:0007669"/>
    <property type="project" value="UniProtKB-KW"/>
</dbReference>
<proteinExistence type="predicted"/>
<keyword evidence="1 4" id="KW-0349">Heme</keyword>
<evidence type="ECO:0000313" key="7">
    <source>
        <dbReference type="Proteomes" id="UP000019760"/>
    </source>
</evidence>
<dbReference type="SUPFAM" id="SSF46626">
    <property type="entry name" value="Cytochrome c"/>
    <property type="match status" value="1"/>
</dbReference>
<evidence type="ECO:0000256" key="1">
    <source>
        <dbReference type="ARBA" id="ARBA00022617"/>
    </source>
</evidence>
<reference evidence="6 7" key="2">
    <citation type="journal article" date="2014" name="FEMS Microbiol. Lett.">
        <title>Draft genomic DNA sequence of the facultatively methylotrophic bacterium Acidomonas methanolica type strain MB58.</title>
        <authorList>
            <person name="Higashiura N."/>
            <person name="Hadano H."/>
            <person name="Hirakawa H."/>
            <person name="Matsutani M."/>
            <person name="Takabe S."/>
            <person name="Matsushita K."/>
            <person name="Azuma Y."/>
        </authorList>
    </citation>
    <scope>NUCLEOTIDE SEQUENCE [LARGE SCALE GENOMIC DNA]</scope>
    <source>
        <strain evidence="6 7">MB58</strain>
    </source>
</reference>
<dbReference type="InterPro" id="IPR009056">
    <property type="entry name" value="Cyt_c-like_dom"/>
</dbReference>